<name>A0AAV9NL46_9EURO</name>
<reference evidence="2 3" key="1">
    <citation type="submission" date="2023-08" db="EMBL/GenBank/DDBJ databases">
        <title>Black Yeasts Isolated from many extreme environments.</title>
        <authorList>
            <person name="Coleine C."/>
            <person name="Stajich J.E."/>
            <person name="Selbmann L."/>
        </authorList>
    </citation>
    <scope>NUCLEOTIDE SEQUENCE [LARGE SCALE GENOMIC DNA]</scope>
    <source>
        <strain evidence="2 3">CCFEE 5792</strain>
    </source>
</reference>
<evidence type="ECO:0000259" key="1">
    <source>
        <dbReference type="Pfam" id="PF24864"/>
    </source>
</evidence>
<dbReference type="AlphaFoldDB" id="A0AAV9NL46"/>
<keyword evidence="3" id="KW-1185">Reference proteome</keyword>
<dbReference type="PANTHER" id="PTHR42085:SF2">
    <property type="entry name" value="F-BOX DOMAIN-CONTAINING PROTEIN"/>
    <property type="match status" value="1"/>
</dbReference>
<evidence type="ECO:0000313" key="3">
    <source>
        <dbReference type="Proteomes" id="UP001358417"/>
    </source>
</evidence>
<organism evidence="2 3">
    <name type="scientific">Exophiala bonariae</name>
    <dbReference type="NCBI Taxonomy" id="1690606"/>
    <lineage>
        <taxon>Eukaryota</taxon>
        <taxon>Fungi</taxon>
        <taxon>Dikarya</taxon>
        <taxon>Ascomycota</taxon>
        <taxon>Pezizomycotina</taxon>
        <taxon>Eurotiomycetes</taxon>
        <taxon>Chaetothyriomycetidae</taxon>
        <taxon>Chaetothyriales</taxon>
        <taxon>Herpotrichiellaceae</taxon>
        <taxon>Exophiala</taxon>
    </lineage>
</organism>
<dbReference type="InterPro" id="IPR038883">
    <property type="entry name" value="AN11006-like"/>
</dbReference>
<dbReference type="GeneID" id="89975824"/>
<gene>
    <name evidence="2" type="ORF">LTR84_007659</name>
</gene>
<dbReference type="PANTHER" id="PTHR42085">
    <property type="entry name" value="F-BOX DOMAIN-CONTAINING PROTEIN"/>
    <property type="match status" value="1"/>
</dbReference>
<dbReference type="Proteomes" id="UP001358417">
    <property type="component" value="Unassembled WGS sequence"/>
</dbReference>
<feature type="domain" description="DUF7730" evidence="1">
    <location>
        <begin position="30"/>
        <end position="172"/>
    </location>
</feature>
<sequence>MTFDQPLASPTIVVEAEMGEPFTHRPELHLLTLPLEIRITLFRHLFQCPDPIKIESTHEEHDLFFDDPQEQQEQDSPDTATTATISWTLRRPKTPQNGLSAQFLRVSREIHDTGLPYLYSLNRFDCSSRSALPLLLTQLRPSTRTSAHIRHVVLDWDQLQDFAWSLAKPAQVAATSGIQELHLANWRMRVLGGSSFLWRDYKSYERQLCQAAKDICLKHPLLRCVLQRPFHRPTTTPAARSESVRATHRVKWRFVTAAVGERVAALGPAGRGGERVVDLDQELALLAPAAGKDVNISSLQGGIDPV</sequence>
<proteinExistence type="predicted"/>
<dbReference type="RefSeq" id="XP_064710214.1">
    <property type="nucleotide sequence ID" value="XM_064851211.1"/>
</dbReference>
<dbReference type="EMBL" id="JAVRRD010000003">
    <property type="protein sequence ID" value="KAK5061117.1"/>
    <property type="molecule type" value="Genomic_DNA"/>
</dbReference>
<evidence type="ECO:0000313" key="2">
    <source>
        <dbReference type="EMBL" id="KAK5061117.1"/>
    </source>
</evidence>
<accession>A0AAV9NL46</accession>
<dbReference type="Pfam" id="PF24864">
    <property type="entry name" value="DUF7730"/>
    <property type="match status" value="1"/>
</dbReference>
<comment type="caution">
    <text evidence="2">The sequence shown here is derived from an EMBL/GenBank/DDBJ whole genome shotgun (WGS) entry which is preliminary data.</text>
</comment>
<dbReference type="InterPro" id="IPR056632">
    <property type="entry name" value="DUF7730"/>
</dbReference>
<protein>
    <recommendedName>
        <fullName evidence="1">DUF7730 domain-containing protein</fullName>
    </recommendedName>
</protein>